<accession>A0ABY9PAA0</accession>
<organism evidence="2 3">
    <name type="scientific">Lysobacter yananisis</name>
    <dbReference type="NCBI Taxonomy" id="1003114"/>
    <lineage>
        <taxon>Bacteria</taxon>
        <taxon>Pseudomonadati</taxon>
        <taxon>Pseudomonadota</taxon>
        <taxon>Gammaproteobacteria</taxon>
        <taxon>Lysobacterales</taxon>
        <taxon>Lysobacteraceae</taxon>
        <taxon>Lysobacter</taxon>
    </lineage>
</organism>
<proteinExistence type="predicted"/>
<keyword evidence="3" id="KW-1185">Reference proteome</keyword>
<evidence type="ECO:0008006" key="4">
    <source>
        <dbReference type="Google" id="ProtNLM"/>
    </source>
</evidence>
<dbReference type="RefSeq" id="WP_309152058.1">
    <property type="nucleotide sequence ID" value="NZ_CP133568.1"/>
</dbReference>
<protein>
    <recommendedName>
        <fullName evidence="4">DUF4194 domain-containing protein</fullName>
    </recommendedName>
</protein>
<evidence type="ECO:0000313" key="3">
    <source>
        <dbReference type="Proteomes" id="UP001229313"/>
    </source>
</evidence>
<feature type="compositionally biased region" description="Basic and acidic residues" evidence="1">
    <location>
        <begin position="331"/>
        <end position="342"/>
    </location>
</feature>
<reference evidence="2 3" key="1">
    <citation type="submission" date="2023-08" db="EMBL/GenBank/DDBJ databases">
        <title>The whole genome sequence of Lysobacter yananisis.</title>
        <authorList>
            <person name="Sun H."/>
        </authorList>
    </citation>
    <scope>NUCLEOTIDE SEQUENCE [LARGE SCALE GENOMIC DNA]</scope>
    <source>
        <strain evidence="2 3">SNNU513</strain>
    </source>
</reference>
<sequence>MNDPIASLIARLLAERWLSRDDAAVRELLTDAELRNDLDRRLASVGMRLLEHPYAAHIAVGIARPQESAVFGSAKAWSSTNLQLDRDAVALLVVLWALLVLPKRQRQIARQKADRDQDQEQMFAELKPVPVGAEVVEPINERTLMADFGEKLGGKTRIQFNLGSLARQGFIVRRKERIHEGPMLDLAFDYERIAGRVMDGALSFVVAEARQHALEMAEREAADALLESESERATAAELADAALAAAGLQADDYDAFQAAIEAVESVVAADADEADADADEALPEAVAAETDAVADDGADAAHAGASENETADAGGAAADEPTTQDDPVPPEDMKHEEAAADV</sequence>
<evidence type="ECO:0000313" key="2">
    <source>
        <dbReference type="EMBL" id="WMT03279.1"/>
    </source>
</evidence>
<feature type="compositionally biased region" description="Low complexity" evidence="1">
    <location>
        <begin position="300"/>
        <end position="319"/>
    </location>
</feature>
<evidence type="ECO:0000256" key="1">
    <source>
        <dbReference type="SAM" id="MobiDB-lite"/>
    </source>
</evidence>
<gene>
    <name evidence="2" type="ORF">RDV84_00035</name>
</gene>
<name>A0ABY9PAA0_9GAMM</name>
<feature type="region of interest" description="Disordered" evidence="1">
    <location>
        <begin position="291"/>
        <end position="342"/>
    </location>
</feature>
<dbReference type="Proteomes" id="UP001229313">
    <property type="component" value="Chromosome"/>
</dbReference>
<dbReference type="EMBL" id="CP133568">
    <property type="protein sequence ID" value="WMT03279.1"/>
    <property type="molecule type" value="Genomic_DNA"/>
</dbReference>